<dbReference type="AlphaFoldDB" id="G1S5F0"/>
<evidence type="ECO:0000259" key="3">
    <source>
        <dbReference type="Pfam" id="PF14336"/>
    </source>
</evidence>
<keyword evidence="5" id="KW-1185">Reference proteome</keyword>
<evidence type="ECO:0000313" key="4">
    <source>
        <dbReference type="Ensembl" id="ENSNLEP00000020738.3"/>
    </source>
</evidence>
<dbReference type="GeneTree" id="ENSGT00390000002237"/>
<dbReference type="HOGENOM" id="CLU_033607_0_0_1"/>
<reference evidence="4 5" key="1">
    <citation type="submission" date="2012-10" db="EMBL/GenBank/DDBJ databases">
        <authorList>
            <consortium name="Gibbon Genome Sequencing Consortium"/>
        </authorList>
    </citation>
    <scope>NUCLEOTIDE SEQUENCE [LARGE SCALE GENOMIC DNA]</scope>
</reference>
<feature type="domain" description="D-glutamate cyclase-like C-terminal" evidence="3">
    <location>
        <begin position="215"/>
        <end position="516"/>
    </location>
</feature>
<comment type="similarity">
    <text evidence="1">Belongs to the D-glutamate cyclase family.</text>
</comment>
<dbReference type="Pfam" id="PF07286">
    <property type="entry name" value="D-Glu_cyclase"/>
    <property type="match status" value="1"/>
</dbReference>
<dbReference type="InterPro" id="IPR017135">
    <property type="entry name" value="D-Glu_cyclase_mito"/>
</dbReference>
<dbReference type="FunCoup" id="G1S5F0">
    <property type="interactions" value="138"/>
</dbReference>
<dbReference type="EMBL" id="ADFV01193425">
    <property type="status" value="NOT_ANNOTATED_CDS"/>
    <property type="molecule type" value="Genomic_DNA"/>
</dbReference>
<dbReference type="EMBL" id="ADFV01193429">
    <property type="status" value="NOT_ANNOTATED_CDS"/>
    <property type="molecule type" value="Genomic_DNA"/>
</dbReference>
<dbReference type="SUPFAM" id="SSF160920">
    <property type="entry name" value="PSTPO5379-like"/>
    <property type="match status" value="1"/>
</dbReference>
<dbReference type="Proteomes" id="UP000001073">
    <property type="component" value="Chromosome 22a"/>
</dbReference>
<dbReference type="EMBL" id="ADFV01193428">
    <property type="status" value="NOT_ANNOTATED_CDS"/>
    <property type="molecule type" value="Genomic_DNA"/>
</dbReference>
<dbReference type="EMBL" id="ADFV01193426">
    <property type="status" value="NOT_ANNOTATED_CDS"/>
    <property type="molecule type" value="Genomic_DNA"/>
</dbReference>
<organism evidence="4 5">
    <name type="scientific">Nomascus leucogenys</name>
    <name type="common">Northern white-cheeked gibbon</name>
    <name type="synonym">Hylobates leucogenys</name>
    <dbReference type="NCBI Taxonomy" id="61853"/>
    <lineage>
        <taxon>Eukaryota</taxon>
        <taxon>Metazoa</taxon>
        <taxon>Chordata</taxon>
        <taxon>Craniata</taxon>
        <taxon>Vertebrata</taxon>
        <taxon>Euteleostomi</taxon>
        <taxon>Mammalia</taxon>
        <taxon>Eutheria</taxon>
        <taxon>Euarchontoglires</taxon>
        <taxon>Primates</taxon>
        <taxon>Haplorrhini</taxon>
        <taxon>Catarrhini</taxon>
        <taxon>Hylobatidae</taxon>
        <taxon>Nomascus</taxon>
    </lineage>
</organism>
<accession>G1S5F0</accession>
<dbReference type="EMBL" id="ADFV01193421">
    <property type="status" value="NOT_ANNOTATED_CDS"/>
    <property type="molecule type" value="Genomic_DNA"/>
</dbReference>
<dbReference type="FunFam" id="3.90.1640.20:FF:000001">
    <property type="entry name" value="D-glutamate cyclase, mitochondrial"/>
    <property type="match status" value="1"/>
</dbReference>
<evidence type="ECO:0000313" key="5">
    <source>
        <dbReference type="Proteomes" id="UP000001073"/>
    </source>
</evidence>
<dbReference type="EMBL" id="ADFV01193422">
    <property type="status" value="NOT_ANNOTATED_CDS"/>
    <property type="molecule type" value="Genomic_DNA"/>
</dbReference>
<gene>
    <name evidence="4" type="primary">DGLUCY</name>
</gene>
<keyword evidence="2" id="KW-0456">Lyase</keyword>
<dbReference type="Gene3D" id="3.90.1640.20">
    <property type="entry name" value="TON_0340"/>
    <property type="match status" value="1"/>
</dbReference>
<dbReference type="eggNOG" id="ENOG502QV7A">
    <property type="taxonomic scope" value="Eukaryota"/>
</dbReference>
<dbReference type="EMBL" id="ADFV01193430">
    <property type="status" value="NOT_ANNOTATED_CDS"/>
    <property type="molecule type" value="Genomic_DNA"/>
</dbReference>
<dbReference type="STRING" id="61853.ENSNLEP00000020738"/>
<sequence length="524" mass="56938">MPFTLHLRSRLPSAIRSLILQKKPNIRNTSSMAEELRPASLVVLPRSLAPAFERFCQANTGPLPLLGQSEPEKWMLPTQGAISETRMSHPQFWKYEFGVCTGSLASLEQYSEQLKDMVAFLLGCSFSLEDALEKAGLPRRDPAGQSQAGAYKTPLAFASIPGCTVMTDLKDAKAPAGCVTPERIPEVHHISQDPLHYSIASVSASQKIRELESMRNRGIGHLLCKDELLKASLSLSHARSVLITTGFPTHFNHEPPEETDGPPGAVALAAFLQALEKEVAIIVDQRAWNLHQKIVEDAVEQGVLKAQIPILTYQGGSVEAAQAFLCKDGDPQTPRFDHLVAIERAGRAADGNYYNARKMNIKHLVDPIDDLFLAAKKIPGISSTGVGDGGNELGMGKVKEAVRRHIRHGDVIACDVEADFAVIAGVSNWGGYALACALYILYSCAVHSQYLRKAVGPSRAPGDQAWTQALPSVIKEEKMLGILVQHKVRSGVSGIMGMEVDGLPFHNTHAEMIQKLVDITTAQV</sequence>
<dbReference type="PANTHER" id="PTHR32022">
    <property type="entry name" value="D-GLUTAMATE CYCLASE, MITOCHONDRIAL"/>
    <property type="match status" value="1"/>
</dbReference>
<dbReference type="GO" id="GO:0006536">
    <property type="term" value="P:glutamate metabolic process"/>
    <property type="evidence" value="ECO:0007669"/>
    <property type="project" value="TreeGrafter"/>
</dbReference>
<protein>
    <submittedName>
        <fullName evidence="4">D-glutamate cyclase</fullName>
    </submittedName>
</protein>
<dbReference type="FunFam" id="3.40.1640.10:FF:000001">
    <property type="entry name" value="D-glutamate cyclase, mitochondrial"/>
    <property type="match status" value="1"/>
</dbReference>
<dbReference type="PIRSF" id="PIRSF037204">
    <property type="entry name" value="UCP037204"/>
    <property type="match status" value="1"/>
</dbReference>
<dbReference type="EMBL" id="ADFV01193423">
    <property type="status" value="NOT_ANNOTATED_CDS"/>
    <property type="molecule type" value="Genomic_DNA"/>
</dbReference>
<dbReference type="InterPro" id="IPR025504">
    <property type="entry name" value="GLUCM_C"/>
</dbReference>
<dbReference type="PANTHER" id="PTHR32022:SF10">
    <property type="entry name" value="D-GLUTAMATE CYCLASE, MITOCHONDRIAL"/>
    <property type="match status" value="1"/>
</dbReference>
<dbReference type="InterPro" id="IPR038021">
    <property type="entry name" value="Putative_hydro-lyase"/>
</dbReference>
<dbReference type="Ensembl" id="ENSNLET00000021775.3">
    <property type="protein sequence ID" value="ENSNLEP00000020738.3"/>
    <property type="gene ID" value="ENSNLEG00000017075.3"/>
</dbReference>
<dbReference type="Gene3D" id="3.40.1640.10">
    <property type="entry name" value="PSTPO5379-like"/>
    <property type="match status" value="1"/>
</dbReference>
<dbReference type="Pfam" id="PF14336">
    <property type="entry name" value="GLUCM-like_C"/>
    <property type="match status" value="1"/>
</dbReference>
<dbReference type="EMBL" id="ADFV01193424">
    <property type="status" value="NOT_ANNOTATED_CDS"/>
    <property type="molecule type" value="Genomic_DNA"/>
</dbReference>
<evidence type="ECO:0000256" key="2">
    <source>
        <dbReference type="ARBA" id="ARBA00023239"/>
    </source>
</evidence>
<dbReference type="EMBL" id="ADFV01193427">
    <property type="status" value="NOT_ANNOTATED_CDS"/>
    <property type="molecule type" value="Genomic_DNA"/>
</dbReference>
<dbReference type="OMA" id="HIGHPGL"/>
<evidence type="ECO:0000256" key="1">
    <source>
        <dbReference type="ARBA" id="ARBA00007896"/>
    </source>
</evidence>
<proteinExistence type="inferred from homology"/>
<dbReference type="InParanoid" id="G1S5F0"/>
<reference evidence="4" key="2">
    <citation type="submission" date="2025-08" db="UniProtKB">
        <authorList>
            <consortium name="Ensembl"/>
        </authorList>
    </citation>
    <scope>IDENTIFICATION</scope>
</reference>
<name>G1S5F0_NOMLE</name>
<dbReference type="InterPro" id="IPR009906">
    <property type="entry name" value="D-Glu_cyclase"/>
</dbReference>
<reference evidence="4" key="3">
    <citation type="submission" date="2025-09" db="UniProtKB">
        <authorList>
            <consortium name="Ensembl"/>
        </authorList>
    </citation>
    <scope>IDENTIFICATION</scope>
</reference>
<dbReference type="GO" id="GO:0047820">
    <property type="term" value="F:D-glutamate cyclase activity"/>
    <property type="evidence" value="ECO:0007669"/>
    <property type="project" value="TreeGrafter"/>
</dbReference>